<dbReference type="InterPro" id="IPR036397">
    <property type="entry name" value="RNaseH_sf"/>
</dbReference>
<organism evidence="3 4">
    <name type="scientific">Loxostege sticticalis</name>
    <name type="common">Beet webworm moth</name>
    <dbReference type="NCBI Taxonomy" id="481309"/>
    <lineage>
        <taxon>Eukaryota</taxon>
        <taxon>Metazoa</taxon>
        <taxon>Ecdysozoa</taxon>
        <taxon>Arthropoda</taxon>
        <taxon>Hexapoda</taxon>
        <taxon>Insecta</taxon>
        <taxon>Pterygota</taxon>
        <taxon>Neoptera</taxon>
        <taxon>Endopterygota</taxon>
        <taxon>Lepidoptera</taxon>
        <taxon>Glossata</taxon>
        <taxon>Ditrysia</taxon>
        <taxon>Pyraloidea</taxon>
        <taxon>Crambidae</taxon>
        <taxon>Pyraustinae</taxon>
        <taxon>Loxostege</taxon>
    </lineage>
</organism>
<accession>A0ABR3IEK6</accession>
<evidence type="ECO:0000313" key="4">
    <source>
        <dbReference type="Proteomes" id="UP001549920"/>
    </source>
</evidence>
<sequence>MSDREHLEVLQSSDLPHSSGNKCEVVERKDFDTELRKYYSGQSDKTKKPEWSADRIEQLSTTNQQYHYATKYDVLDVGKKRVLITKRKSVSSPVTQIIPSENYYDTLLETHLATGHGGRDKMIHALKDKKIVPQFAIKIFASLCKTCMTKKSFPKSGIVIRPLVTNDFNKRGQMDLIDLQSAPDGDFKWILNYQDHLTKFCFLRPLKSKHAHQVALELLKIFLEVGCPQILQSDNGREFTAAVIKELLSLWPTCKILNGRPRHPQSQGSVERCNQDVENMLRAWMKDNSSTNWSVGCYFVQFQKNTSLHRTIGRTPYKALFGNEPIVGLSSTYLPNSIIQKLENEEDLVRVCGHEDDATEKGNDAEKELTVTSYQDIADGEKENIPLGQEVLQLGNVNNNNESGGAKINNKTLGLEGKQSDNEIDNNESGDAKMNYEISGLQVIQPGNENNNNKNSDANMNNEKHQEQENYAVEVIQSSKNVDLKQDQLIQINLTQDQMQSLNSGLILEGTLVSPTNIAEIYIPLENTMPLTGITNENNLQVENLETSGNNIIFQGDSSNSIAIVNECIPSSTTTEASNIICHICNEETSGAHTCYLCKKNVHVICGTSDKEEGYGSQILCNLCGKEKKIIEQRIKSHDNLKRAAEKMTETSSKKFKEIDINSTVLVEVPKVDRGPLDSKNIVAKVIEKRNGLYRVGTSAGVIKDWLPRNALQISPGPKLNDDIPDKILSLRGASSESSPFGGQGFKMCNCSKSKVQCKSNRCACKKSNLLCTSKCHKASNCKNK</sequence>
<dbReference type="SUPFAM" id="SSF53098">
    <property type="entry name" value="Ribonuclease H-like"/>
    <property type="match status" value="1"/>
</dbReference>
<dbReference type="InterPro" id="IPR001584">
    <property type="entry name" value="Integrase_cat-core"/>
</dbReference>
<evidence type="ECO:0000259" key="2">
    <source>
        <dbReference type="PROSITE" id="PS50994"/>
    </source>
</evidence>
<keyword evidence="4" id="KW-1185">Reference proteome</keyword>
<dbReference type="Pfam" id="PF23663">
    <property type="entry name" value="Znf_SCAND3"/>
    <property type="match status" value="1"/>
</dbReference>
<dbReference type="PANTHER" id="PTHR37984:SF5">
    <property type="entry name" value="PROTEIN NYNRIN-LIKE"/>
    <property type="match status" value="1"/>
</dbReference>
<reference evidence="3 4" key="1">
    <citation type="submission" date="2024-06" db="EMBL/GenBank/DDBJ databases">
        <title>A chromosome-level genome assembly of beet webworm, Loxostege sticticalis.</title>
        <authorList>
            <person name="Zhang Y."/>
        </authorList>
    </citation>
    <scope>NUCLEOTIDE SEQUENCE [LARGE SCALE GENOMIC DNA]</scope>
    <source>
        <strain evidence="3">AQ026</strain>
        <tissue evidence="3">Whole body</tissue>
    </source>
</reference>
<dbReference type="InterPro" id="IPR050951">
    <property type="entry name" value="Retrovirus_Pol_polyprotein"/>
</dbReference>
<dbReference type="Proteomes" id="UP001549920">
    <property type="component" value="Unassembled WGS sequence"/>
</dbReference>
<gene>
    <name evidence="3" type="ORF">ABMA27_013230</name>
</gene>
<name>A0ABR3IEK6_LOXSC</name>
<feature type="domain" description="Integrase catalytic" evidence="2">
    <location>
        <begin position="158"/>
        <end position="324"/>
    </location>
</feature>
<dbReference type="EMBL" id="JBEUOH010000004">
    <property type="protein sequence ID" value="KAL0894685.1"/>
    <property type="molecule type" value="Genomic_DNA"/>
</dbReference>
<feature type="compositionally biased region" description="Polar residues" evidence="1">
    <location>
        <begin position="10"/>
        <end position="21"/>
    </location>
</feature>
<dbReference type="PANTHER" id="PTHR37984">
    <property type="entry name" value="PROTEIN CBG26694"/>
    <property type="match status" value="1"/>
</dbReference>
<evidence type="ECO:0000313" key="3">
    <source>
        <dbReference type="EMBL" id="KAL0894685.1"/>
    </source>
</evidence>
<comment type="caution">
    <text evidence="3">The sequence shown here is derived from an EMBL/GenBank/DDBJ whole genome shotgun (WGS) entry which is preliminary data.</text>
</comment>
<evidence type="ECO:0000256" key="1">
    <source>
        <dbReference type="SAM" id="MobiDB-lite"/>
    </source>
</evidence>
<feature type="region of interest" description="Disordered" evidence="1">
    <location>
        <begin position="1"/>
        <end position="22"/>
    </location>
</feature>
<dbReference type="InterPro" id="IPR012337">
    <property type="entry name" value="RNaseH-like_sf"/>
</dbReference>
<proteinExistence type="predicted"/>
<protein>
    <recommendedName>
        <fullName evidence="2">Integrase catalytic domain-containing protein</fullName>
    </recommendedName>
</protein>
<dbReference type="PROSITE" id="PS50994">
    <property type="entry name" value="INTEGRASE"/>
    <property type="match status" value="1"/>
</dbReference>
<dbReference type="InterPro" id="IPR057560">
    <property type="entry name" value="Znf_SCAND3"/>
</dbReference>
<dbReference type="Gene3D" id="3.30.420.10">
    <property type="entry name" value="Ribonuclease H-like superfamily/Ribonuclease H"/>
    <property type="match status" value="1"/>
</dbReference>